<evidence type="ECO:0000256" key="3">
    <source>
        <dbReference type="ARBA" id="ARBA00022679"/>
    </source>
</evidence>
<dbReference type="GO" id="GO:0005737">
    <property type="term" value="C:cytoplasm"/>
    <property type="evidence" value="ECO:0007669"/>
    <property type="project" value="TreeGrafter"/>
</dbReference>
<evidence type="ECO:0000256" key="2">
    <source>
        <dbReference type="ARBA" id="ARBA00022676"/>
    </source>
</evidence>
<dbReference type="InterPro" id="IPR002638">
    <property type="entry name" value="Quinolinate_PRibosylTrfase_C"/>
</dbReference>
<dbReference type="InterPro" id="IPR013785">
    <property type="entry name" value="Aldolase_TIM"/>
</dbReference>
<feature type="domain" description="Quinolinate phosphoribosyl transferase C-terminal" evidence="4">
    <location>
        <begin position="3"/>
        <end position="157"/>
    </location>
</feature>
<protein>
    <recommendedName>
        <fullName evidence="4">Quinolinate phosphoribosyl transferase C-terminal domain-containing protein</fullName>
    </recommendedName>
</protein>
<dbReference type="GO" id="GO:0009435">
    <property type="term" value="P:NAD+ biosynthetic process"/>
    <property type="evidence" value="ECO:0007669"/>
    <property type="project" value="InterPro"/>
</dbReference>
<dbReference type="GO" id="GO:0034213">
    <property type="term" value="P:quinolinate catabolic process"/>
    <property type="evidence" value="ECO:0007669"/>
    <property type="project" value="TreeGrafter"/>
</dbReference>
<accession>A0A382RVD7</accession>
<dbReference type="PANTHER" id="PTHR32179">
    <property type="entry name" value="NICOTINATE-NUCLEOTIDE PYROPHOSPHORYLASE [CARBOXYLATING]"/>
    <property type="match status" value="1"/>
</dbReference>
<dbReference type="Gene3D" id="3.20.20.70">
    <property type="entry name" value="Aldolase class I"/>
    <property type="match status" value="1"/>
</dbReference>
<feature type="non-terminal residue" evidence="5">
    <location>
        <position position="1"/>
    </location>
</feature>
<keyword evidence="2" id="KW-0328">Glycosyltransferase</keyword>
<name>A0A382RVD7_9ZZZZ</name>
<dbReference type="AlphaFoldDB" id="A0A382RVD7"/>
<dbReference type="InterPro" id="IPR036068">
    <property type="entry name" value="Nicotinate_pribotase-like_C"/>
</dbReference>
<evidence type="ECO:0000313" key="5">
    <source>
        <dbReference type="EMBL" id="SVD01027.1"/>
    </source>
</evidence>
<dbReference type="PANTHER" id="PTHR32179:SF3">
    <property type="entry name" value="NICOTINATE-NUCLEOTIDE PYROPHOSPHORYLASE [CARBOXYLATING]"/>
    <property type="match status" value="1"/>
</dbReference>
<comment type="similarity">
    <text evidence="1">Belongs to the NadC/ModD family.</text>
</comment>
<dbReference type="EMBL" id="UINC01124107">
    <property type="protein sequence ID" value="SVD01027.1"/>
    <property type="molecule type" value="Genomic_DNA"/>
</dbReference>
<dbReference type="SUPFAM" id="SSF51690">
    <property type="entry name" value="Nicotinate/Quinolinate PRTase C-terminal domain-like"/>
    <property type="match status" value="1"/>
</dbReference>
<dbReference type="InterPro" id="IPR027277">
    <property type="entry name" value="NadC/ModD"/>
</dbReference>
<sequence length="161" mass="18314">YSQKIKKNKVILLDTRKTTPGLRKFEKYATFIGGAKNHRLDLSENYMIKDNHLILDNKIYEKIAKMNKNEKKKLVVECDNLFQVKKIINLNVKHILLDNMNLKTIKKAKEIIGKKAKIEISGGINLKNITKILKIGVDFISVGAITQSAPAANINLDLEKK</sequence>
<proteinExistence type="inferred from homology"/>
<dbReference type="GO" id="GO:0004514">
    <property type="term" value="F:nicotinate-nucleotide diphosphorylase (carboxylating) activity"/>
    <property type="evidence" value="ECO:0007669"/>
    <property type="project" value="InterPro"/>
</dbReference>
<gene>
    <name evidence="5" type="ORF">METZ01_LOCUS353881</name>
</gene>
<keyword evidence="3" id="KW-0808">Transferase</keyword>
<dbReference type="Pfam" id="PF01729">
    <property type="entry name" value="QRPTase_C"/>
    <property type="match status" value="1"/>
</dbReference>
<organism evidence="5">
    <name type="scientific">marine metagenome</name>
    <dbReference type="NCBI Taxonomy" id="408172"/>
    <lineage>
        <taxon>unclassified sequences</taxon>
        <taxon>metagenomes</taxon>
        <taxon>ecological metagenomes</taxon>
    </lineage>
</organism>
<reference evidence="5" key="1">
    <citation type="submission" date="2018-05" db="EMBL/GenBank/DDBJ databases">
        <authorList>
            <person name="Lanie J.A."/>
            <person name="Ng W.-L."/>
            <person name="Kazmierczak K.M."/>
            <person name="Andrzejewski T.M."/>
            <person name="Davidsen T.M."/>
            <person name="Wayne K.J."/>
            <person name="Tettelin H."/>
            <person name="Glass J.I."/>
            <person name="Rusch D."/>
            <person name="Podicherti R."/>
            <person name="Tsui H.-C.T."/>
            <person name="Winkler M.E."/>
        </authorList>
    </citation>
    <scope>NUCLEOTIDE SEQUENCE</scope>
</reference>
<dbReference type="FunFam" id="3.20.20.70:FF:000030">
    <property type="entry name" value="Nicotinate-nucleotide pyrophosphorylase, carboxylating"/>
    <property type="match status" value="1"/>
</dbReference>
<evidence type="ECO:0000256" key="1">
    <source>
        <dbReference type="ARBA" id="ARBA00009400"/>
    </source>
</evidence>
<evidence type="ECO:0000259" key="4">
    <source>
        <dbReference type="Pfam" id="PF01729"/>
    </source>
</evidence>